<keyword evidence="3" id="KW-0560">Oxidoreductase</keyword>
<dbReference type="PANTHER" id="PTHR24320">
    <property type="entry name" value="RETINOL DEHYDROGENASE"/>
    <property type="match status" value="1"/>
</dbReference>
<evidence type="ECO:0000256" key="2">
    <source>
        <dbReference type="ARBA" id="ARBA00022857"/>
    </source>
</evidence>
<evidence type="ECO:0008006" key="7">
    <source>
        <dbReference type="Google" id="ProtNLM"/>
    </source>
</evidence>
<dbReference type="Proteomes" id="UP000094385">
    <property type="component" value="Unassembled WGS sequence"/>
</dbReference>
<proteinExistence type="inferred from homology"/>
<dbReference type="PANTHER" id="PTHR24320:SF282">
    <property type="entry name" value="WW DOMAIN-CONTAINING OXIDOREDUCTASE"/>
    <property type="match status" value="1"/>
</dbReference>
<evidence type="ECO:0000313" key="5">
    <source>
        <dbReference type="EMBL" id="ODQ68931.1"/>
    </source>
</evidence>
<dbReference type="Gene3D" id="3.40.50.720">
    <property type="entry name" value="NAD(P)-binding Rossmann-like Domain"/>
    <property type="match status" value="1"/>
</dbReference>
<dbReference type="InterPro" id="IPR002347">
    <property type="entry name" value="SDR_fam"/>
</dbReference>
<sequence length="323" mass="35338">MPFSLSSIPYYTSTPVALVTGGTSGIGTVAVRELARHGFRVYITARNLDKAEKLLEELSVPVDGADSDDTAPVKCDIRILQCDLMDLKSIVNVADDLKAKETKLDLLLNNAGSMFSPYTESSDGYETTLQVNYIAPYLLTRLLLPLLLAADAPRVVNLSSIVHMLVSSFNFSDPNLTKGLDLLNKGTRYEQSKLAIILFTKQFAKLYPNILSVAVHPGVIMDTSLGRHLTTSKDLLGLIKLSWWVVSKVMSVVGGISVEDGALTSLYCALDKDLGAEKDNGEYFVPIARRSKPSSRANDSELAAKLWSWTEEQLVAKGYLKTE</sequence>
<evidence type="ECO:0000256" key="4">
    <source>
        <dbReference type="RuleBase" id="RU000363"/>
    </source>
</evidence>
<dbReference type="GO" id="GO:0016491">
    <property type="term" value="F:oxidoreductase activity"/>
    <property type="evidence" value="ECO:0007669"/>
    <property type="project" value="UniProtKB-KW"/>
</dbReference>
<dbReference type="EMBL" id="KV454307">
    <property type="protein sequence ID" value="ODQ68931.1"/>
    <property type="molecule type" value="Genomic_DNA"/>
</dbReference>
<dbReference type="OrthoDB" id="191139at2759"/>
<evidence type="ECO:0000313" key="6">
    <source>
        <dbReference type="Proteomes" id="UP000094385"/>
    </source>
</evidence>
<dbReference type="SUPFAM" id="SSF51735">
    <property type="entry name" value="NAD(P)-binding Rossmann-fold domains"/>
    <property type="match status" value="1"/>
</dbReference>
<organism evidence="5 6">
    <name type="scientific">Lipomyces starkeyi NRRL Y-11557</name>
    <dbReference type="NCBI Taxonomy" id="675824"/>
    <lineage>
        <taxon>Eukaryota</taxon>
        <taxon>Fungi</taxon>
        <taxon>Dikarya</taxon>
        <taxon>Ascomycota</taxon>
        <taxon>Saccharomycotina</taxon>
        <taxon>Lipomycetes</taxon>
        <taxon>Lipomycetales</taxon>
        <taxon>Lipomycetaceae</taxon>
        <taxon>Lipomyces</taxon>
    </lineage>
</organism>
<protein>
    <recommendedName>
        <fullName evidence="7">Ketoreductase (KR) domain-containing protein</fullName>
    </recommendedName>
</protein>
<reference evidence="5 6" key="1">
    <citation type="journal article" date="2016" name="Proc. Natl. Acad. Sci. U.S.A.">
        <title>Comparative genomics of biotechnologically important yeasts.</title>
        <authorList>
            <person name="Riley R."/>
            <person name="Haridas S."/>
            <person name="Wolfe K.H."/>
            <person name="Lopes M.R."/>
            <person name="Hittinger C.T."/>
            <person name="Goeker M."/>
            <person name="Salamov A.A."/>
            <person name="Wisecaver J.H."/>
            <person name="Long T.M."/>
            <person name="Calvey C.H."/>
            <person name="Aerts A.L."/>
            <person name="Barry K.W."/>
            <person name="Choi C."/>
            <person name="Clum A."/>
            <person name="Coughlan A.Y."/>
            <person name="Deshpande S."/>
            <person name="Douglass A.P."/>
            <person name="Hanson S.J."/>
            <person name="Klenk H.-P."/>
            <person name="LaButti K.M."/>
            <person name="Lapidus A."/>
            <person name="Lindquist E.A."/>
            <person name="Lipzen A.M."/>
            <person name="Meier-Kolthoff J.P."/>
            <person name="Ohm R.A."/>
            <person name="Otillar R.P."/>
            <person name="Pangilinan J.L."/>
            <person name="Peng Y."/>
            <person name="Rokas A."/>
            <person name="Rosa C.A."/>
            <person name="Scheuner C."/>
            <person name="Sibirny A.A."/>
            <person name="Slot J.C."/>
            <person name="Stielow J.B."/>
            <person name="Sun H."/>
            <person name="Kurtzman C.P."/>
            <person name="Blackwell M."/>
            <person name="Grigoriev I.V."/>
            <person name="Jeffries T.W."/>
        </authorList>
    </citation>
    <scope>NUCLEOTIDE SEQUENCE [LARGE SCALE GENOMIC DNA]</scope>
    <source>
        <strain evidence="5 6">NRRL Y-11557</strain>
    </source>
</reference>
<dbReference type="PRINTS" id="PR00080">
    <property type="entry name" value="SDRFAMILY"/>
</dbReference>
<comment type="similarity">
    <text evidence="1 4">Belongs to the short-chain dehydrogenases/reductases (SDR) family.</text>
</comment>
<dbReference type="InterPro" id="IPR036291">
    <property type="entry name" value="NAD(P)-bd_dom_sf"/>
</dbReference>
<gene>
    <name evidence="5" type="ORF">LIPSTDRAFT_7299</name>
</gene>
<name>A0A1E3PU57_LIPST</name>
<keyword evidence="6" id="KW-1185">Reference proteome</keyword>
<dbReference type="Pfam" id="PF00106">
    <property type="entry name" value="adh_short"/>
    <property type="match status" value="1"/>
</dbReference>
<dbReference type="STRING" id="675824.A0A1E3PU57"/>
<accession>A0A1E3PU57</accession>
<dbReference type="PRINTS" id="PR00081">
    <property type="entry name" value="GDHRDH"/>
</dbReference>
<evidence type="ECO:0000256" key="3">
    <source>
        <dbReference type="ARBA" id="ARBA00023002"/>
    </source>
</evidence>
<keyword evidence="2" id="KW-0521">NADP</keyword>
<dbReference type="AlphaFoldDB" id="A0A1E3PU57"/>
<evidence type="ECO:0000256" key="1">
    <source>
        <dbReference type="ARBA" id="ARBA00006484"/>
    </source>
</evidence>